<comment type="caution">
    <text evidence="2">The sequence shown here is derived from an EMBL/GenBank/DDBJ whole genome shotgun (WGS) entry which is preliminary data.</text>
</comment>
<dbReference type="EMBL" id="JAYMGO010000013">
    <property type="protein sequence ID" value="KAL1262943.1"/>
    <property type="molecule type" value="Genomic_DNA"/>
</dbReference>
<feature type="region of interest" description="Disordered" evidence="1">
    <location>
        <begin position="165"/>
        <end position="185"/>
    </location>
</feature>
<accession>A0ABR3MCZ8</accession>
<reference evidence="2 3" key="1">
    <citation type="submission" date="2023-09" db="EMBL/GenBank/DDBJ databases">
        <authorList>
            <person name="Wang M."/>
        </authorList>
    </citation>
    <scope>NUCLEOTIDE SEQUENCE [LARGE SCALE GENOMIC DNA]</scope>
    <source>
        <strain evidence="2">GT-2023</strain>
        <tissue evidence="2">Liver</tissue>
    </source>
</reference>
<keyword evidence="3" id="KW-1185">Reference proteome</keyword>
<dbReference type="Proteomes" id="UP001558613">
    <property type="component" value="Unassembled WGS sequence"/>
</dbReference>
<protein>
    <submittedName>
        <fullName evidence="2">Uncharacterized protein</fullName>
    </submittedName>
</protein>
<sequence length="261" mass="28093">MKSSGDGGGLLLDGWVGINKFMDLITFSLRCMLSAPRDMISDGWAHIYNKFITARLPLFLLGPSWLEGPSPVGFLSVCRCVIMASPQWTMPSQFAPSPCQDGSICPSDNKACNLGDLALIPEHQAGNWLTGDGSVRLRSRPGAACQPQSVRFSFGMEARGLLSLSEHLPSPPQSSPEDLINPTPSELSVLDEPTAKETREHDRKCVCALPNAWFTPPGVQDSSDVPQSGKCVCQSLRCASLGIFNTVTISTISEPQTDVVT</sequence>
<organism evidence="2 3">
    <name type="scientific">Cirrhinus molitorella</name>
    <name type="common">mud carp</name>
    <dbReference type="NCBI Taxonomy" id="172907"/>
    <lineage>
        <taxon>Eukaryota</taxon>
        <taxon>Metazoa</taxon>
        <taxon>Chordata</taxon>
        <taxon>Craniata</taxon>
        <taxon>Vertebrata</taxon>
        <taxon>Euteleostomi</taxon>
        <taxon>Actinopterygii</taxon>
        <taxon>Neopterygii</taxon>
        <taxon>Teleostei</taxon>
        <taxon>Ostariophysi</taxon>
        <taxon>Cypriniformes</taxon>
        <taxon>Cyprinidae</taxon>
        <taxon>Labeoninae</taxon>
        <taxon>Labeonini</taxon>
        <taxon>Cirrhinus</taxon>
    </lineage>
</organism>
<evidence type="ECO:0000313" key="2">
    <source>
        <dbReference type="EMBL" id="KAL1262943.1"/>
    </source>
</evidence>
<name>A0ABR3MCZ8_9TELE</name>
<evidence type="ECO:0000313" key="3">
    <source>
        <dbReference type="Proteomes" id="UP001558613"/>
    </source>
</evidence>
<gene>
    <name evidence="2" type="ORF">QQF64_005682</name>
</gene>
<proteinExistence type="predicted"/>
<evidence type="ECO:0000256" key="1">
    <source>
        <dbReference type="SAM" id="MobiDB-lite"/>
    </source>
</evidence>